<evidence type="ECO:0000259" key="1">
    <source>
        <dbReference type="SMART" id="SM00953"/>
    </source>
</evidence>
<keyword evidence="3" id="KW-1185">Reference proteome</keyword>
<dbReference type="RefSeq" id="WP_345478490.1">
    <property type="nucleotide sequence ID" value="NZ_BAABLW010000007.1"/>
</dbReference>
<dbReference type="Proteomes" id="UP001500368">
    <property type="component" value="Unassembled WGS sequence"/>
</dbReference>
<evidence type="ECO:0000313" key="2">
    <source>
        <dbReference type="EMBL" id="GAA4927262.1"/>
    </source>
</evidence>
<dbReference type="InterPro" id="IPR014914">
    <property type="entry name" value="RES_dom"/>
</dbReference>
<reference evidence="3" key="1">
    <citation type="journal article" date="2019" name="Int. J. Syst. Evol. Microbiol.">
        <title>The Global Catalogue of Microorganisms (GCM) 10K type strain sequencing project: providing services to taxonomists for standard genome sequencing and annotation.</title>
        <authorList>
            <consortium name="The Broad Institute Genomics Platform"/>
            <consortium name="The Broad Institute Genome Sequencing Center for Infectious Disease"/>
            <person name="Wu L."/>
            <person name="Ma J."/>
        </authorList>
    </citation>
    <scope>NUCLEOTIDE SEQUENCE [LARGE SCALE GENOMIC DNA]</scope>
    <source>
        <strain evidence="3">JCM 19129</strain>
    </source>
</reference>
<dbReference type="Pfam" id="PF08808">
    <property type="entry name" value="RES"/>
    <property type="match status" value="1"/>
</dbReference>
<dbReference type="EMBL" id="BAABLW010000007">
    <property type="protein sequence ID" value="GAA4927262.1"/>
    <property type="molecule type" value="Genomic_DNA"/>
</dbReference>
<organism evidence="2 3">
    <name type="scientific">Nesterenkonia rhizosphaerae</name>
    <dbReference type="NCBI Taxonomy" id="1348272"/>
    <lineage>
        <taxon>Bacteria</taxon>
        <taxon>Bacillati</taxon>
        <taxon>Actinomycetota</taxon>
        <taxon>Actinomycetes</taxon>
        <taxon>Micrococcales</taxon>
        <taxon>Micrococcaceae</taxon>
        <taxon>Nesterenkonia</taxon>
    </lineage>
</organism>
<gene>
    <name evidence="2" type="ORF">GCM10025790_26690</name>
</gene>
<accession>A0ABP9GC80</accession>
<evidence type="ECO:0000313" key="3">
    <source>
        <dbReference type="Proteomes" id="UP001500368"/>
    </source>
</evidence>
<comment type="caution">
    <text evidence="2">The sequence shown here is derived from an EMBL/GenBank/DDBJ whole genome shotgun (WGS) entry which is preliminary data.</text>
</comment>
<feature type="domain" description="RES" evidence="1">
    <location>
        <begin position="35"/>
        <end position="171"/>
    </location>
</feature>
<name>A0ABP9GC80_9MICC</name>
<sequence>MALTGEGGLPRVQRSSALFCRVAGTFYRGVNPQFATSALEGSVRPGRYSAEGQPTLYLSSSPEGVSAAMLAHHHDADPELELLRIRVEADGIFDLRDEHARSAAGIRLEDAVSDWQQVVAEGGIPPSWTVRHRLMKLGAQGLIDPSRKAPGLWHLVLFRWDRDQDASAPQVHVIPAAD</sequence>
<proteinExistence type="predicted"/>
<dbReference type="SMART" id="SM00953">
    <property type="entry name" value="RES"/>
    <property type="match status" value="1"/>
</dbReference>
<protein>
    <recommendedName>
        <fullName evidence="1">RES domain-containing protein</fullName>
    </recommendedName>
</protein>